<dbReference type="Proteomes" id="UP000694569">
    <property type="component" value="Unplaced"/>
</dbReference>
<keyword evidence="1" id="KW-0430">Lectin</keyword>
<protein>
    <recommendedName>
        <fullName evidence="3">C-type lectin domain-containing protein</fullName>
    </recommendedName>
</protein>
<evidence type="ECO:0000313" key="5">
    <source>
        <dbReference type="Proteomes" id="UP000694569"/>
    </source>
</evidence>
<dbReference type="PROSITE" id="PS50041">
    <property type="entry name" value="C_TYPE_LECTIN_2"/>
    <property type="match status" value="1"/>
</dbReference>
<keyword evidence="5" id="KW-1185">Reference proteome</keyword>
<evidence type="ECO:0000259" key="3">
    <source>
        <dbReference type="PROSITE" id="PS50041"/>
    </source>
</evidence>
<keyword evidence="2" id="KW-1133">Transmembrane helix</keyword>
<dbReference type="InterPro" id="IPR050111">
    <property type="entry name" value="C-type_lectin/snaclec_domain"/>
</dbReference>
<dbReference type="InterPro" id="IPR033989">
    <property type="entry name" value="CD209-like_CTLD"/>
</dbReference>
<dbReference type="InterPro" id="IPR016187">
    <property type="entry name" value="CTDL_fold"/>
</dbReference>
<name>A0A8C5PH48_9ANUR</name>
<organism evidence="4 5">
    <name type="scientific">Leptobrachium leishanense</name>
    <name type="common">Leishan spiny toad</name>
    <dbReference type="NCBI Taxonomy" id="445787"/>
    <lineage>
        <taxon>Eukaryota</taxon>
        <taxon>Metazoa</taxon>
        <taxon>Chordata</taxon>
        <taxon>Craniata</taxon>
        <taxon>Vertebrata</taxon>
        <taxon>Euteleostomi</taxon>
        <taxon>Amphibia</taxon>
        <taxon>Batrachia</taxon>
        <taxon>Anura</taxon>
        <taxon>Pelobatoidea</taxon>
        <taxon>Megophryidae</taxon>
        <taxon>Leptobrachium</taxon>
    </lineage>
</organism>
<evidence type="ECO:0000256" key="2">
    <source>
        <dbReference type="SAM" id="Phobius"/>
    </source>
</evidence>
<dbReference type="GO" id="GO:0030246">
    <property type="term" value="F:carbohydrate binding"/>
    <property type="evidence" value="ECO:0007669"/>
    <property type="project" value="UniProtKB-KW"/>
</dbReference>
<dbReference type="Gene3D" id="3.10.100.10">
    <property type="entry name" value="Mannose-Binding Protein A, subunit A"/>
    <property type="match status" value="1"/>
</dbReference>
<reference evidence="4" key="1">
    <citation type="submission" date="2025-08" db="UniProtKB">
        <authorList>
            <consortium name="Ensembl"/>
        </authorList>
    </citation>
    <scope>IDENTIFICATION</scope>
</reference>
<keyword evidence="2" id="KW-0472">Membrane</keyword>
<accession>A0A8C5PH48</accession>
<dbReference type="InterPro" id="IPR016186">
    <property type="entry name" value="C-type_lectin-like/link_sf"/>
</dbReference>
<keyword evidence="2" id="KW-0812">Transmembrane</keyword>
<evidence type="ECO:0000256" key="1">
    <source>
        <dbReference type="ARBA" id="ARBA00022734"/>
    </source>
</evidence>
<dbReference type="GeneTree" id="ENSGT00940000164508"/>
<dbReference type="AlphaFoldDB" id="A0A8C5PH48"/>
<dbReference type="InterPro" id="IPR001304">
    <property type="entry name" value="C-type_lectin-like"/>
</dbReference>
<feature type="transmembrane region" description="Helical" evidence="2">
    <location>
        <begin position="32"/>
        <end position="53"/>
    </location>
</feature>
<proteinExistence type="predicted"/>
<dbReference type="SMART" id="SM00034">
    <property type="entry name" value="CLECT"/>
    <property type="match status" value="1"/>
</dbReference>
<feature type="domain" description="C-type lectin" evidence="3">
    <location>
        <begin position="104"/>
        <end position="219"/>
    </location>
</feature>
<dbReference type="CDD" id="cd03590">
    <property type="entry name" value="CLECT_DC-SIGN_like"/>
    <property type="match status" value="1"/>
</dbReference>
<dbReference type="Pfam" id="PF00059">
    <property type="entry name" value="Lectin_C"/>
    <property type="match status" value="1"/>
</dbReference>
<dbReference type="OrthoDB" id="2142683at2759"/>
<dbReference type="PANTHER" id="PTHR22803">
    <property type="entry name" value="MANNOSE, PHOSPHOLIPASE, LECTIN RECEPTOR RELATED"/>
    <property type="match status" value="1"/>
</dbReference>
<evidence type="ECO:0000313" key="4">
    <source>
        <dbReference type="Ensembl" id="ENSLLEP00000022696.1"/>
    </source>
</evidence>
<sequence length="227" mass="25988">MDSDHVSHEKSESTAMSPEKFWVYYKNNPMVLLTYGLIAFLYILIITLFVIVFPKSVPRGLQANINIQTEVSAIKTNISQLKSKLTQLESISSKKTCELTWLQSNGRCYYVYETKSNWLRGRSVCLRKGGDLVVITSQQEQDFLISVTNTNLYGYWIGLNTIGNTTVWKWVDGTDYETSYKFWKKGEPSGQSKSVKEECCHLGTDGKWSDIKCSVDRHFSICEKNLD</sequence>
<reference evidence="4" key="2">
    <citation type="submission" date="2025-09" db="UniProtKB">
        <authorList>
            <consortium name="Ensembl"/>
        </authorList>
    </citation>
    <scope>IDENTIFICATION</scope>
</reference>
<dbReference type="Ensembl" id="ENSLLET00000023568.1">
    <property type="protein sequence ID" value="ENSLLEP00000022696.1"/>
    <property type="gene ID" value="ENSLLEG00000014408.1"/>
</dbReference>
<dbReference type="SUPFAM" id="SSF56436">
    <property type="entry name" value="C-type lectin-like"/>
    <property type="match status" value="1"/>
</dbReference>